<dbReference type="AlphaFoldDB" id="A0A0N1PC04"/>
<feature type="compositionally biased region" description="Basic residues" evidence="1">
    <location>
        <begin position="297"/>
        <end position="306"/>
    </location>
</feature>
<feature type="region of interest" description="Disordered" evidence="1">
    <location>
        <begin position="113"/>
        <end position="551"/>
    </location>
</feature>
<feature type="compositionally biased region" description="Basic and acidic residues" evidence="1">
    <location>
        <begin position="761"/>
        <end position="788"/>
    </location>
</feature>
<name>A0A0N1PC04_LEPSE</name>
<accession>A0A0N1PC04</accession>
<feature type="compositionally biased region" description="Low complexity" evidence="1">
    <location>
        <begin position="420"/>
        <end position="453"/>
    </location>
</feature>
<feature type="compositionally biased region" description="Basic residues" evidence="1">
    <location>
        <begin position="143"/>
        <end position="154"/>
    </location>
</feature>
<feature type="compositionally biased region" description="Polar residues" evidence="1">
    <location>
        <begin position="751"/>
        <end position="760"/>
    </location>
</feature>
<gene>
    <name evidence="2" type="ORF">ABL78_4733</name>
</gene>
<dbReference type="OMA" id="PPYAAVK"/>
<organism evidence="2 3">
    <name type="scientific">Leptomonas seymouri</name>
    <dbReference type="NCBI Taxonomy" id="5684"/>
    <lineage>
        <taxon>Eukaryota</taxon>
        <taxon>Discoba</taxon>
        <taxon>Euglenozoa</taxon>
        <taxon>Kinetoplastea</taxon>
        <taxon>Metakinetoplastina</taxon>
        <taxon>Trypanosomatida</taxon>
        <taxon>Trypanosomatidae</taxon>
        <taxon>Leishmaniinae</taxon>
        <taxon>Leptomonas</taxon>
    </lineage>
</organism>
<feature type="compositionally biased region" description="Basic residues" evidence="1">
    <location>
        <begin position="454"/>
        <end position="474"/>
    </location>
</feature>
<feature type="compositionally biased region" description="Basic and acidic residues" evidence="1">
    <location>
        <begin position="843"/>
        <end position="859"/>
    </location>
</feature>
<evidence type="ECO:0000313" key="2">
    <source>
        <dbReference type="EMBL" id="KPI86220.1"/>
    </source>
</evidence>
<feature type="compositionally biased region" description="Basic and acidic residues" evidence="1">
    <location>
        <begin position="822"/>
        <end position="835"/>
    </location>
</feature>
<feature type="compositionally biased region" description="Polar residues" evidence="1">
    <location>
        <begin position="672"/>
        <end position="699"/>
    </location>
</feature>
<feature type="compositionally biased region" description="Low complexity" evidence="1">
    <location>
        <begin position="226"/>
        <end position="244"/>
    </location>
</feature>
<feature type="region of interest" description="Disordered" evidence="1">
    <location>
        <begin position="35"/>
        <end position="56"/>
    </location>
</feature>
<feature type="compositionally biased region" description="Basic residues" evidence="1">
    <location>
        <begin position="812"/>
        <end position="821"/>
    </location>
</feature>
<feature type="compositionally biased region" description="Low complexity" evidence="1">
    <location>
        <begin position="798"/>
        <end position="811"/>
    </location>
</feature>
<feature type="compositionally biased region" description="Low complexity" evidence="1">
    <location>
        <begin position="870"/>
        <end position="882"/>
    </location>
</feature>
<feature type="region of interest" description="Disordered" evidence="1">
    <location>
        <begin position="570"/>
        <end position="611"/>
    </location>
</feature>
<sequence>MLYANAGTATAAVCNPAMNAMNMYSIMQMQESSKAAALKGGTPTPGLATPPPAGAAPNSATGGYATFAVGGYMAPMATPPTRGGYAFPPFFAAAKQPGMVVPSSANAPVAAPAALTSTVPHQQAAPASPAPTKKNDDNNGGRRAGKHGNRRRHGDKAEDVSTAPPPSTELTAAPDKPSHRERRRRGGDGPPPERIDDTRAPSPACPLQPDDGTDAYHSPHTPPIPLSTLSGGSASPSAAAVVESSARDNGHRKHRHRHSDREGHRQPQPQQQQQQQPPNATQPDQKKLRQDADLKASHRRRHHRHRGREEDGQRRHHRHHHEGHSGGTGAPHTPSPAVAASPLLTSPSPTTQPPEARSVVASLATCNHTERKVVPTTPLPPPIVAPKPPPAPAAPAIAPVSSSRGHHRHRTRNEPRRPRTPSSHSASSRTSSSTSSSYSYSDSGDSRSSSSHSSRNRHHHRRSGRGRRRGRRRASSLSARSSSSASSSTPRHGSKAAPGTNATAAPDEGVNAGQSKKGGGLLRFFRRSKSSTTPIAEVAGRAQEGQGKVASPLIMPTKSLFDTSNSALQAPLTKDGGVADKQPRNSSAHSTPHPHNREHPATHPPMWKGHPHQLQPADLVTGQRHNVQAASAAGVNSNGIVGEQDNKAKTFFGSLFHKKKDKLEVTTAAQNAAVSSDTSGWMSPKTRSSTPGSTASHTLMQPGFRSGNSEASSPRSRDGIPLAGNSGDGVSPLPPKSGFFSKFMKKKLSKTMATQQSQQQAEREAMRKQDSKLEEERRALDVTRSQHKEQRRQRHSGDSFGSPRSRSSSTSRHGHRGRRGKHADSKGQVRNDNCHHSSPRQPGNRDGHKGRQPSRRREGAAGYRRHSRSSRSSSYYSYSSSSTTPSCSETPLRRSGREKKRNDKELNEI</sequence>
<dbReference type="EMBL" id="LJSK01000142">
    <property type="protein sequence ID" value="KPI86220.1"/>
    <property type="molecule type" value="Genomic_DNA"/>
</dbReference>
<feature type="compositionally biased region" description="Low complexity" evidence="1">
    <location>
        <begin position="266"/>
        <end position="278"/>
    </location>
</feature>
<keyword evidence="3" id="KW-1185">Reference proteome</keyword>
<reference evidence="2 3" key="1">
    <citation type="journal article" date="2015" name="PLoS Pathog.">
        <title>Leptomonas seymouri: Adaptations to the Dixenous Life Cycle Analyzed by Genome Sequencing, Transcriptome Profiling and Co-infection with Leishmania donovani.</title>
        <authorList>
            <person name="Kraeva N."/>
            <person name="Butenko A."/>
            <person name="Hlavacova J."/>
            <person name="Kostygov A."/>
            <person name="Myskova J."/>
            <person name="Grybchuk D."/>
            <person name="Lestinova T."/>
            <person name="Votypka J."/>
            <person name="Volf P."/>
            <person name="Opperdoes F."/>
            <person name="Flegontov P."/>
            <person name="Lukes J."/>
            <person name="Yurchenko V."/>
        </authorList>
    </citation>
    <scope>NUCLEOTIDE SEQUENCE [LARGE SCALE GENOMIC DNA]</scope>
    <source>
        <strain evidence="2 3">ATCC 30220</strain>
    </source>
</reference>
<feature type="compositionally biased region" description="Low complexity" evidence="1">
    <location>
        <begin position="394"/>
        <end position="403"/>
    </location>
</feature>
<comment type="caution">
    <text evidence="2">The sequence shown here is derived from an EMBL/GenBank/DDBJ whole genome shotgun (WGS) entry which is preliminary data.</text>
</comment>
<feature type="compositionally biased region" description="Low complexity" evidence="1">
    <location>
        <begin position="335"/>
        <end position="356"/>
    </location>
</feature>
<feature type="compositionally biased region" description="Basic and acidic residues" evidence="1">
    <location>
        <begin position="900"/>
        <end position="909"/>
    </location>
</feature>
<feature type="compositionally biased region" description="Low complexity" evidence="1">
    <location>
        <begin position="113"/>
        <end position="131"/>
    </location>
</feature>
<feature type="compositionally biased region" description="Basic and acidic residues" evidence="1">
    <location>
        <begin position="284"/>
        <end position="296"/>
    </location>
</feature>
<protein>
    <submittedName>
        <fullName evidence="2">Uncharacterized protein</fullName>
    </submittedName>
</protein>
<dbReference type="OrthoDB" id="268028at2759"/>
<feature type="compositionally biased region" description="Low complexity" evidence="1">
    <location>
        <begin position="475"/>
        <end position="491"/>
    </location>
</feature>
<evidence type="ECO:0000313" key="3">
    <source>
        <dbReference type="Proteomes" id="UP000038009"/>
    </source>
</evidence>
<dbReference type="Proteomes" id="UP000038009">
    <property type="component" value="Unassembled WGS sequence"/>
</dbReference>
<evidence type="ECO:0000256" key="1">
    <source>
        <dbReference type="SAM" id="MobiDB-lite"/>
    </source>
</evidence>
<proteinExistence type="predicted"/>
<feature type="compositionally biased region" description="Pro residues" evidence="1">
    <location>
        <begin position="377"/>
        <end position="393"/>
    </location>
</feature>
<dbReference type="VEuPathDB" id="TriTrypDB:Lsey_0142_0180"/>
<feature type="region of interest" description="Disordered" evidence="1">
    <location>
        <begin position="672"/>
        <end position="909"/>
    </location>
</feature>